<organism evidence="4 5">
    <name type="scientific">Clostridium lapidicellarium</name>
    <dbReference type="NCBI Taxonomy" id="3240931"/>
    <lineage>
        <taxon>Bacteria</taxon>
        <taxon>Bacillati</taxon>
        <taxon>Bacillota</taxon>
        <taxon>Clostridia</taxon>
        <taxon>Eubacteriales</taxon>
        <taxon>Clostridiaceae</taxon>
        <taxon>Clostridium</taxon>
    </lineage>
</organism>
<dbReference type="Proteomes" id="UP001565220">
    <property type="component" value="Unassembled WGS sequence"/>
</dbReference>
<dbReference type="SUPFAM" id="SSF51445">
    <property type="entry name" value="(Trans)glycosidases"/>
    <property type="match status" value="1"/>
</dbReference>
<dbReference type="RefSeq" id="WP_294184685.1">
    <property type="nucleotide sequence ID" value="NZ_JBGFFE010000009.1"/>
</dbReference>
<feature type="domain" description="Bacterial Ig-like" evidence="2">
    <location>
        <begin position="154"/>
        <end position="210"/>
    </location>
</feature>
<comment type="caution">
    <text evidence="4">The sequence shown here is derived from an EMBL/GenBank/DDBJ whole genome shotgun (WGS) entry which is preliminary data.</text>
</comment>
<dbReference type="InterPro" id="IPR032812">
    <property type="entry name" value="SbsA_Ig"/>
</dbReference>
<evidence type="ECO:0000259" key="3">
    <source>
        <dbReference type="Pfam" id="PF13205"/>
    </source>
</evidence>
<dbReference type="InterPro" id="IPR011081">
    <property type="entry name" value="Big_4"/>
</dbReference>
<dbReference type="Pfam" id="PF07532">
    <property type="entry name" value="Big_4"/>
    <property type="match status" value="1"/>
</dbReference>
<protein>
    <submittedName>
        <fullName evidence="4">Ig-like domain-containing protein</fullName>
    </submittedName>
</protein>
<evidence type="ECO:0000256" key="1">
    <source>
        <dbReference type="ARBA" id="ARBA00022729"/>
    </source>
</evidence>
<evidence type="ECO:0000313" key="4">
    <source>
        <dbReference type="EMBL" id="MEY8763550.1"/>
    </source>
</evidence>
<keyword evidence="1" id="KW-0732">Signal</keyword>
<dbReference type="Gene3D" id="2.60.40.1220">
    <property type="match status" value="1"/>
</dbReference>
<dbReference type="Pfam" id="PF13205">
    <property type="entry name" value="Big_5"/>
    <property type="match status" value="1"/>
</dbReference>
<gene>
    <name evidence="4" type="ORF">AB8S09_07850</name>
</gene>
<name>A0ABV4DY82_9CLOT</name>
<evidence type="ECO:0000313" key="5">
    <source>
        <dbReference type="Proteomes" id="UP001565220"/>
    </source>
</evidence>
<dbReference type="InterPro" id="IPR014755">
    <property type="entry name" value="Cu-Rt/internalin_Ig-like"/>
</dbReference>
<evidence type="ECO:0000259" key="2">
    <source>
        <dbReference type="Pfam" id="PF07532"/>
    </source>
</evidence>
<dbReference type="InterPro" id="IPR017853">
    <property type="entry name" value="GH"/>
</dbReference>
<accession>A0ABV4DY82</accession>
<reference evidence="4 5" key="1">
    <citation type="submission" date="2024-08" db="EMBL/GenBank/DDBJ databases">
        <title>Clostridium lapicellarii sp. nov., and Clostridium renhuaiense sp. nov., two species isolated from the mud in a fermentation cellar used for producing sauce-flavour Chinese liquors.</title>
        <authorList>
            <person name="Yang F."/>
            <person name="Wang H."/>
            <person name="Chen L.Q."/>
            <person name="Zhou N."/>
            <person name="Lu J.J."/>
            <person name="Pu X.X."/>
            <person name="Wan B."/>
            <person name="Wang L."/>
            <person name="Liu S.J."/>
        </authorList>
    </citation>
    <scope>NUCLEOTIDE SEQUENCE [LARGE SCALE GENOMIC DNA]</scope>
    <source>
        <strain evidence="4 5">MT-113</strain>
    </source>
</reference>
<keyword evidence="5" id="KW-1185">Reference proteome</keyword>
<proteinExistence type="predicted"/>
<dbReference type="EMBL" id="JBGFFE010000009">
    <property type="protein sequence ID" value="MEY8763550.1"/>
    <property type="molecule type" value="Genomic_DNA"/>
</dbReference>
<feature type="domain" description="SbsA Ig-like" evidence="3">
    <location>
        <begin position="47"/>
        <end position="146"/>
    </location>
</feature>
<sequence>MQKGRSLLFKLLKNIFIFAVVVLICELNYCSFALADETAQNDAPRQYVTQSSPESREDVPVDKTWTIKFNQPVDLSSAQNSIKVVNKETNGQVSLNISLSNNGYYVNVSPKQSYALNSEYILTVDSNLKSRYNRQIKSNFSMDFRTTLKVVSVNDMNVAISQGDNYTLPTTVAATMSDGTVKQVGVVWSKSVNTQDPPGTYVYQGSVEGYDKPVNLSVTIKPSNKNVESVASTSMWIWELQSEVDSYGGIDALIQKLQNMGINNVCIKYNEGSSPSGGGTNFRDDFLKYVGDFRRNGFIVGTWGYNYFNYPESEADIIVDALNNSDYYVFDAEGDSNVAGVANKFDAAEQVCQIVRSKCPNAIIGYSSFPIASYHQNIPYSVFNKYCDFSAPQCYWKEMGWSVASCLDTMAREYKAYGLDKPIYPIIQTYNTDPADYDTYSGYNFKATGLWSLDSMGSTFEYYIGDRGSKFGS</sequence>